<keyword evidence="5" id="KW-1185">Reference proteome</keyword>
<accession>A0ABM9N539</accession>
<dbReference type="RefSeq" id="WP_349641821.1">
    <property type="nucleotide sequence ID" value="NZ_CAWVOH010000001.1"/>
</dbReference>
<feature type="region of interest" description="Disordered" evidence="3">
    <location>
        <begin position="99"/>
        <end position="132"/>
    </location>
</feature>
<organism evidence="4 5">
    <name type="scientific">Eupransor demetentiae</name>
    <dbReference type="NCBI Taxonomy" id="3109584"/>
    <lineage>
        <taxon>Bacteria</taxon>
        <taxon>Bacillati</taxon>
        <taxon>Bacillota</taxon>
        <taxon>Bacilli</taxon>
        <taxon>Lactobacillales</taxon>
        <taxon>Lactobacillaceae</taxon>
        <taxon>Eupransor</taxon>
    </lineage>
</organism>
<dbReference type="PANTHER" id="PTHR39161">
    <property type="entry name" value="ADAPTER PROTEIN MECA"/>
    <property type="match status" value="1"/>
</dbReference>
<dbReference type="Pfam" id="PF05389">
    <property type="entry name" value="MecA"/>
    <property type="match status" value="1"/>
</dbReference>
<comment type="similarity">
    <text evidence="1 2">Belongs to the MecA family.</text>
</comment>
<feature type="compositionally biased region" description="Polar residues" evidence="3">
    <location>
        <begin position="121"/>
        <end position="132"/>
    </location>
</feature>
<evidence type="ECO:0000256" key="1">
    <source>
        <dbReference type="ARBA" id="ARBA00005397"/>
    </source>
</evidence>
<dbReference type="PIRSF" id="PIRSF029008">
    <property type="entry name" value="MecA"/>
    <property type="match status" value="1"/>
</dbReference>
<evidence type="ECO:0000313" key="5">
    <source>
        <dbReference type="Proteomes" id="UP001314241"/>
    </source>
</evidence>
<dbReference type="EMBL" id="CAWVOH010000001">
    <property type="protein sequence ID" value="CAK8054285.1"/>
    <property type="molecule type" value="Genomic_DNA"/>
</dbReference>
<dbReference type="PANTHER" id="PTHR39161:SF1">
    <property type="entry name" value="ADAPTER PROTEIN MECA 1"/>
    <property type="match status" value="1"/>
</dbReference>
<evidence type="ECO:0000256" key="2">
    <source>
        <dbReference type="HAMAP-Rule" id="MF_01124"/>
    </source>
</evidence>
<sequence length="229" mass="26208">MEMERINDHTIRVMIENSDLQDRGTSVRDLLSDRTKIESFFYNILSEVDTEHDFADNDKVSFQILPSSDGLELFISRLDDQNQITDILDNIIQTDRVDKEENEEQIDQLSDDRRTALAGHDSNSVEQESDSLPNDEQLVFTFKDFESLLSLSALLVKSEVASVLYRYEGVFYLSLDYRAGTLSETSFKNQLAEALEYGQKSKLSSAFLAEHADVVYDHDALRQLNKVFA</sequence>
<dbReference type="Proteomes" id="UP001314241">
    <property type="component" value="Unassembled WGS sequence"/>
</dbReference>
<dbReference type="InterPro" id="IPR038471">
    <property type="entry name" value="MecA_C_sf"/>
</dbReference>
<comment type="caution">
    <text evidence="4">The sequence shown here is derived from an EMBL/GenBank/DDBJ whole genome shotgun (WGS) entry which is preliminary data.</text>
</comment>
<name>A0ABM9N539_9LACO</name>
<gene>
    <name evidence="2" type="primary">mecA</name>
    <name evidence="4" type="ORF">R54876_GBNLAHCA_00847</name>
</gene>
<protein>
    <recommendedName>
        <fullName evidence="2">Adapter protein MecA</fullName>
    </recommendedName>
</protein>
<dbReference type="InterPro" id="IPR008681">
    <property type="entry name" value="Neg-reg_MecA"/>
</dbReference>
<comment type="subunit">
    <text evidence="2">Homodimer.</text>
</comment>
<comment type="domain">
    <text evidence="2">The N-terminal domain probably binds unfolded/aggregated proteins; the C-terminal domain interacts with ClpC.</text>
</comment>
<proteinExistence type="inferred from homology"/>
<comment type="function">
    <text evidence="2">Enables the recognition and targeting of unfolded and aggregated proteins to the ClpC protease or to other proteins involved in proteolysis.</text>
</comment>
<dbReference type="HAMAP" id="MF_01124">
    <property type="entry name" value="MecA"/>
    <property type="match status" value="1"/>
</dbReference>
<evidence type="ECO:0000313" key="4">
    <source>
        <dbReference type="EMBL" id="CAK8054285.1"/>
    </source>
</evidence>
<evidence type="ECO:0000256" key="3">
    <source>
        <dbReference type="SAM" id="MobiDB-lite"/>
    </source>
</evidence>
<reference evidence="4 5" key="1">
    <citation type="submission" date="2024-01" db="EMBL/GenBank/DDBJ databases">
        <authorList>
            <person name="Botero Cardona J."/>
        </authorList>
    </citation>
    <scope>NUCLEOTIDE SEQUENCE [LARGE SCALE GENOMIC DNA]</scope>
    <source>
        <strain evidence="4 5">LMG 33000</strain>
    </source>
</reference>
<dbReference type="Gene3D" id="3.30.70.1950">
    <property type="match status" value="1"/>
</dbReference>